<gene>
    <name evidence="1" type="ORF">MgSA37_03413</name>
</gene>
<sequence>MSHNSIPQDLDLSFLLDIADGSNEFIVESIEMFMQQTPELLQMIATGIAAGDWTTVASASHKLKPNLGFFGMPISQATIQEVEIMAKGGAQDPELLKQKFSEVQAILAENLISLAKIKAEKETQL</sequence>
<dbReference type="RefSeq" id="WP_096353473.1">
    <property type="nucleotide sequence ID" value="NZ_AP017313.1"/>
</dbReference>
<evidence type="ECO:0000313" key="1">
    <source>
        <dbReference type="EMBL" id="BAU55232.1"/>
    </source>
</evidence>
<protein>
    <submittedName>
        <fullName evidence="1">Hpt domain protein</fullName>
    </submittedName>
</protein>
<dbReference type="Proteomes" id="UP000218263">
    <property type="component" value="Chromosome"/>
</dbReference>
<evidence type="ECO:0000313" key="2">
    <source>
        <dbReference type="Proteomes" id="UP000218263"/>
    </source>
</evidence>
<keyword evidence="2" id="KW-1185">Reference proteome</keyword>
<dbReference type="GO" id="GO:0000160">
    <property type="term" value="P:phosphorelay signal transduction system"/>
    <property type="evidence" value="ECO:0007669"/>
    <property type="project" value="InterPro"/>
</dbReference>
<proteinExistence type="predicted"/>
<dbReference type="InterPro" id="IPR036641">
    <property type="entry name" value="HPT_dom_sf"/>
</dbReference>
<dbReference type="InterPro" id="IPR008207">
    <property type="entry name" value="Sig_transdc_His_kin_Hpt_dom"/>
</dbReference>
<dbReference type="PROSITE" id="PS50894">
    <property type="entry name" value="HPT"/>
    <property type="match status" value="1"/>
</dbReference>
<dbReference type="SUPFAM" id="SSF47226">
    <property type="entry name" value="Histidine-containing phosphotransfer domain, HPT domain"/>
    <property type="match status" value="1"/>
</dbReference>
<dbReference type="OrthoDB" id="982275at2"/>
<dbReference type="EMBL" id="AP017313">
    <property type="protein sequence ID" value="BAU55232.1"/>
    <property type="molecule type" value="Genomic_DNA"/>
</dbReference>
<reference evidence="1 2" key="1">
    <citation type="submission" date="2015-12" db="EMBL/GenBank/DDBJ databases">
        <title>Genome sequence of Mucilaginibacter gotjawali.</title>
        <authorList>
            <person name="Lee J.S."/>
            <person name="Lee K.C."/>
            <person name="Kim K.K."/>
            <person name="Lee B.W."/>
        </authorList>
    </citation>
    <scope>NUCLEOTIDE SEQUENCE [LARGE SCALE GENOMIC DNA]</scope>
    <source>
        <strain evidence="1 2">SA3-7</strain>
    </source>
</reference>
<organism evidence="1 2">
    <name type="scientific">Mucilaginibacter gotjawali</name>
    <dbReference type="NCBI Taxonomy" id="1550579"/>
    <lineage>
        <taxon>Bacteria</taxon>
        <taxon>Pseudomonadati</taxon>
        <taxon>Bacteroidota</taxon>
        <taxon>Sphingobacteriia</taxon>
        <taxon>Sphingobacteriales</taxon>
        <taxon>Sphingobacteriaceae</taxon>
        <taxon>Mucilaginibacter</taxon>
    </lineage>
</organism>
<name>A0A0X8X507_9SPHI</name>
<dbReference type="Gene3D" id="1.20.120.160">
    <property type="entry name" value="HPT domain"/>
    <property type="match status" value="1"/>
</dbReference>
<dbReference type="GO" id="GO:0004672">
    <property type="term" value="F:protein kinase activity"/>
    <property type="evidence" value="ECO:0007669"/>
    <property type="project" value="UniProtKB-ARBA"/>
</dbReference>
<accession>A0A0X8X507</accession>
<dbReference type="Pfam" id="PF01627">
    <property type="entry name" value="Hpt"/>
    <property type="match status" value="1"/>
</dbReference>
<dbReference type="AlphaFoldDB" id="A0A0X8X507"/>
<dbReference type="KEGG" id="mgot:MgSA37_03413"/>